<keyword evidence="5" id="KW-0548">Nucleotidyltransferase</keyword>
<dbReference type="EC" id="2.7.7.60" evidence="3"/>
<gene>
    <name evidence="9" type="ORF">Vbra_22684</name>
</gene>
<evidence type="ECO:0000256" key="5">
    <source>
        <dbReference type="ARBA" id="ARBA00022695"/>
    </source>
</evidence>
<dbReference type="PROSITE" id="PS01295">
    <property type="entry name" value="ISPD"/>
    <property type="match status" value="1"/>
</dbReference>
<dbReference type="NCBIfam" id="TIGR00453">
    <property type="entry name" value="ispD"/>
    <property type="match status" value="1"/>
</dbReference>
<evidence type="ECO:0000256" key="3">
    <source>
        <dbReference type="ARBA" id="ARBA00012526"/>
    </source>
</evidence>
<organism evidence="9 10">
    <name type="scientific">Vitrella brassicaformis (strain CCMP3155)</name>
    <dbReference type="NCBI Taxonomy" id="1169540"/>
    <lineage>
        <taxon>Eukaryota</taxon>
        <taxon>Sar</taxon>
        <taxon>Alveolata</taxon>
        <taxon>Colpodellida</taxon>
        <taxon>Vitrellaceae</taxon>
        <taxon>Vitrella</taxon>
    </lineage>
</organism>
<sequence>MMNLVVLSLFGVAATAFSVGPHRSAIHGGLHPPPISRAAPSARRRQPPLLAASLSPSVDGHVDNVGVILLAGGVGKRMNADRPKQFLELMGKPVLEHSVELFLTLPGVKHIVLVLDEAYRDTFRGRDERIVFAPPGEERQDSVWNGLQAMPEGVSVVCIHDSARPLVTQGTVLQCIRDANTHGAAVVGVPMKATVKESEDGQFVLRTIERSRLWEIQTPQVIQPALLKEGFALVREKSLAVTDDVSLVELLGKPVKLTMGEYENLKITTPEDMVIAEQFMRARQREETAAEHVPSR</sequence>
<dbReference type="UniPathway" id="UPA00056">
    <property type="reaction ID" value="UER00093"/>
</dbReference>
<dbReference type="Proteomes" id="UP000041254">
    <property type="component" value="Unassembled WGS sequence"/>
</dbReference>
<dbReference type="PANTHER" id="PTHR32125:SF4">
    <property type="entry name" value="2-C-METHYL-D-ERYTHRITOL 4-PHOSPHATE CYTIDYLYLTRANSFERASE, CHLOROPLASTIC"/>
    <property type="match status" value="1"/>
</dbReference>
<evidence type="ECO:0000256" key="1">
    <source>
        <dbReference type="ARBA" id="ARBA00004787"/>
    </source>
</evidence>
<keyword evidence="10" id="KW-1185">Reference proteome</keyword>
<evidence type="ECO:0000313" key="10">
    <source>
        <dbReference type="Proteomes" id="UP000041254"/>
    </source>
</evidence>
<dbReference type="PhylomeDB" id="A0A0G4G666"/>
<dbReference type="InterPro" id="IPR029044">
    <property type="entry name" value="Nucleotide-diphossugar_trans"/>
</dbReference>
<dbReference type="InterPro" id="IPR050088">
    <property type="entry name" value="IspD/TarI_cytidylyltransf_bact"/>
</dbReference>
<dbReference type="Gene3D" id="3.90.550.10">
    <property type="entry name" value="Spore Coat Polysaccharide Biosynthesis Protein SpsA, Chain A"/>
    <property type="match status" value="1"/>
</dbReference>
<dbReference type="InParanoid" id="A0A0G4G666"/>
<dbReference type="Pfam" id="PF01128">
    <property type="entry name" value="IspD"/>
    <property type="match status" value="1"/>
</dbReference>
<dbReference type="OMA" id="TPMLIHA"/>
<evidence type="ECO:0000256" key="2">
    <source>
        <dbReference type="ARBA" id="ARBA00009789"/>
    </source>
</evidence>
<dbReference type="HAMAP" id="MF_00108">
    <property type="entry name" value="IspD"/>
    <property type="match status" value="1"/>
</dbReference>
<keyword evidence="8" id="KW-0732">Signal</keyword>
<reference evidence="9 10" key="1">
    <citation type="submission" date="2014-11" db="EMBL/GenBank/DDBJ databases">
        <authorList>
            <person name="Zhu J."/>
            <person name="Qi W."/>
            <person name="Song R."/>
        </authorList>
    </citation>
    <scope>NUCLEOTIDE SEQUENCE [LARGE SCALE GENOMIC DNA]</scope>
</reference>
<dbReference type="InterPro" id="IPR001228">
    <property type="entry name" value="IspD"/>
</dbReference>
<dbReference type="SUPFAM" id="SSF53448">
    <property type="entry name" value="Nucleotide-diphospho-sugar transferases"/>
    <property type="match status" value="1"/>
</dbReference>
<evidence type="ECO:0000256" key="4">
    <source>
        <dbReference type="ARBA" id="ARBA00022679"/>
    </source>
</evidence>
<accession>A0A0G4G666</accession>
<keyword evidence="6" id="KW-0414">Isoprene biosynthesis</keyword>
<dbReference type="CDD" id="cd02516">
    <property type="entry name" value="CDP-ME_synthetase"/>
    <property type="match status" value="1"/>
</dbReference>
<evidence type="ECO:0000256" key="6">
    <source>
        <dbReference type="ARBA" id="ARBA00023229"/>
    </source>
</evidence>
<proteinExistence type="inferred from homology"/>
<evidence type="ECO:0000256" key="8">
    <source>
        <dbReference type="SAM" id="SignalP"/>
    </source>
</evidence>
<dbReference type="AlphaFoldDB" id="A0A0G4G666"/>
<dbReference type="PANTHER" id="PTHR32125">
    <property type="entry name" value="2-C-METHYL-D-ERYTHRITOL 4-PHOSPHATE CYTIDYLYLTRANSFERASE, CHLOROPLASTIC"/>
    <property type="match status" value="1"/>
</dbReference>
<name>A0A0G4G666_VITBC</name>
<dbReference type="FunFam" id="3.90.550.10:FF:000003">
    <property type="entry name" value="2-C-methyl-D-erythritol 4-phosphate cytidylyltransferase"/>
    <property type="match status" value="1"/>
</dbReference>
<feature type="chain" id="PRO_5005190248" description="2-C-methyl-D-erythritol 4-phosphate cytidylyltransferase, chloroplastic" evidence="8">
    <location>
        <begin position="17"/>
        <end position="296"/>
    </location>
</feature>
<dbReference type="EMBL" id="CDMY01000575">
    <property type="protein sequence ID" value="CEM24010.1"/>
    <property type="molecule type" value="Genomic_DNA"/>
</dbReference>
<dbReference type="OrthoDB" id="414267at2759"/>
<dbReference type="InterPro" id="IPR034683">
    <property type="entry name" value="IspD/TarI"/>
</dbReference>
<protein>
    <recommendedName>
        <fullName evidence="7">2-C-methyl-D-erythritol 4-phosphate cytidylyltransferase, chloroplastic</fullName>
        <ecNumber evidence="3">2.7.7.60</ecNumber>
    </recommendedName>
</protein>
<evidence type="ECO:0000256" key="7">
    <source>
        <dbReference type="ARBA" id="ARBA00069967"/>
    </source>
</evidence>
<comment type="similarity">
    <text evidence="2">Belongs to the IspD/TarI cytidylyltransferase family. IspD subfamily.</text>
</comment>
<dbReference type="GO" id="GO:0050518">
    <property type="term" value="F:2-C-methyl-D-erythritol 4-phosphate cytidylyltransferase activity"/>
    <property type="evidence" value="ECO:0007669"/>
    <property type="project" value="UniProtKB-EC"/>
</dbReference>
<feature type="signal peptide" evidence="8">
    <location>
        <begin position="1"/>
        <end position="16"/>
    </location>
</feature>
<dbReference type="STRING" id="1169540.A0A0G4G666"/>
<dbReference type="VEuPathDB" id="CryptoDB:Vbra_22684"/>
<evidence type="ECO:0000313" key="9">
    <source>
        <dbReference type="EMBL" id="CEM24010.1"/>
    </source>
</evidence>
<keyword evidence="4" id="KW-0808">Transferase</keyword>
<dbReference type="InterPro" id="IPR018294">
    <property type="entry name" value="ISPD_synthase_CS"/>
</dbReference>
<comment type="pathway">
    <text evidence="1">Isoprenoid biosynthesis; isopentenyl diphosphate biosynthesis via DXP pathway; isopentenyl diphosphate from 1-deoxy-D-xylulose 5-phosphate: step 2/6.</text>
</comment>
<dbReference type="GO" id="GO:0019288">
    <property type="term" value="P:isopentenyl diphosphate biosynthetic process, methylerythritol 4-phosphate pathway"/>
    <property type="evidence" value="ECO:0007669"/>
    <property type="project" value="UniProtKB-UniPathway"/>
</dbReference>